<protein>
    <submittedName>
        <fullName evidence="3">Putative membrane protein</fullName>
    </submittedName>
</protein>
<dbReference type="AlphaFoldDB" id="A0A1G6WSB6"/>
<evidence type="ECO:0000256" key="2">
    <source>
        <dbReference type="SAM" id="Phobius"/>
    </source>
</evidence>
<dbReference type="STRING" id="265719.SAMN04488509_105146"/>
<organism evidence="3 4">
    <name type="scientific">Aquimonas voraii</name>
    <dbReference type="NCBI Taxonomy" id="265719"/>
    <lineage>
        <taxon>Bacteria</taxon>
        <taxon>Pseudomonadati</taxon>
        <taxon>Pseudomonadota</taxon>
        <taxon>Gammaproteobacteria</taxon>
        <taxon>Lysobacterales</taxon>
        <taxon>Lysobacteraceae</taxon>
        <taxon>Aquimonas</taxon>
    </lineage>
</organism>
<reference evidence="3 4" key="1">
    <citation type="submission" date="2016-10" db="EMBL/GenBank/DDBJ databases">
        <authorList>
            <person name="de Groot N.N."/>
        </authorList>
    </citation>
    <scope>NUCLEOTIDE SEQUENCE [LARGE SCALE GENOMIC DNA]</scope>
    <source>
        <strain evidence="3 4">DSM 16957</strain>
    </source>
</reference>
<dbReference type="InterPro" id="IPR014509">
    <property type="entry name" value="YjdF-like"/>
</dbReference>
<feature type="transmembrane region" description="Helical" evidence="2">
    <location>
        <begin position="126"/>
        <end position="143"/>
    </location>
</feature>
<dbReference type="PIRSF" id="PIRSF020606">
    <property type="entry name" value="UCP020606"/>
    <property type="match status" value="1"/>
</dbReference>
<feature type="transmembrane region" description="Helical" evidence="2">
    <location>
        <begin position="155"/>
        <end position="182"/>
    </location>
</feature>
<keyword evidence="4" id="KW-1185">Reference proteome</keyword>
<dbReference type="Proteomes" id="UP000199603">
    <property type="component" value="Unassembled WGS sequence"/>
</dbReference>
<feature type="transmembrane region" description="Helical" evidence="2">
    <location>
        <begin position="84"/>
        <end position="104"/>
    </location>
</feature>
<feature type="transmembrane region" description="Helical" evidence="2">
    <location>
        <begin position="55"/>
        <end position="72"/>
    </location>
</feature>
<dbReference type="Pfam" id="PF09997">
    <property type="entry name" value="DUF2238"/>
    <property type="match status" value="1"/>
</dbReference>
<keyword evidence="2" id="KW-0812">Transmembrane</keyword>
<evidence type="ECO:0000313" key="4">
    <source>
        <dbReference type="Proteomes" id="UP000199603"/>
    </source>
</evidence>
<keyword evidence="2" id="KW-0472">Membrane</keyword>
<name>A0A1G6WSB6_9GAMM</name>
<accession>A0A1G6WSB6</accession>
<gene>
    <name evidence="3" type="ORF">SAMN04488509_105146</name>
</gene>
<feature type="region of interest" description="Disordered" evidence="1">
    <location>
        <begin position="1"/>
        <end position="20"/>
    </location>
</feature>
<proteinExistence type="predicted"/>
<keyword evidence="2" id="KW-1133">Transmembrane helix</keyword>
<feature type="transmembrane region" description="Helical" evidence="2">
    <location>
        <begin position="29"/>
        <end position="49"/>
    </location>
</feature>
<sequence length="227" mass="25553">MLDAESRIPNPESRIPNPMLVQAPRSTPSATEFAILIAVVVAALVWSAIDPTDRLTWLLEVVWVIAALPLLIATRRRFPLTRLLYWLIAIHCLILIYGGAWTYAQTPLGLWVQEALELSRNHYDRLGHFAQGFIPAILGRELLLRKTELREGAWLFYLVTSACLAFSAFFEMLEWWAALVWGGAADAFLATQGDVWDTQWDMFLALCGAIAAQLLLARWHARQLPAA</sequence>
<evidence type="ECO:0000256" key="1">
    <source>
        <dbReference type="SAM" id="MobiDB-lite"/>
    </source>
</evidence>
<dbReference type="EMBL" id="FNAG01000005">
    <property type="protein sequence ID" value="SDD68810.1"/>
    <property type="molecule type" value="Genomic_DNA"/>
</dbReference>
<feature type="transmembrane region" description="Helical" evidence="2">
    <location>
        <begin position="202"/>
        <end position="221"/>
    </location>
</feature>
<evidence type="ECO:0000313" key="3">
    <source>
        <dbReference type="EMBL" id="SDD68810.1"/>
    </source>
</evidence>
<dbReference type="InterPro" id="IPR058534">
    <property type="entry name" value="YjdF"/>
</dbReference>